<protein>
    <submittedName>
        <fullName evidence="1">Uncharacterized protein</fullName>
    </submittedName>
</protein>
<organism evidence="1 2">
    <name type="scientific">Hibiscus sabdariffa</name>
    <name type="common">roselle</name>
    <dbReference type="NCBI Taxonomy" id="183260"/>
    <lineage>
        <taxon>Eukaryota</taxon>
        <taxon>Viridiplantae</taxon>
        <taxon>Streptophyta</taxon>
        <taxon>Embryophyta</taxon>
        <taxon>Tracheophyta</taxon>
        <taxon>Spermatophyta</taxon>
        <taxon>Magnoliopsida</taxon>
        <taxon>eudicotyledons</taxon>
        <taxon>Gunneridae</taxon>
        <taxon>Pentapetalae</taxon>
        <taxon>rosids</taxon>
        <taxon>malvids</taxon>
        <taxon>Malvales</taxon>
        <taxon>Malvaceae</taxon>
        <taxon>Malvoideae</taxon>
        <taxon>Hibiscus</taxon>
    </lineage>
</organism>
<sequence length="81" mass="9072">MWRRLFNWHASFNMRNLCKAAAGREFRQIRSGISGKRLQDVSSVKSRSGISTKRLQDASSVKSESGISAKRLQDASSVKSQ</sequence>
<gene>
    <name evidence="1" type="ORF">V6N11_076984</name>
</gene>
<accession>A0ABR2TBQ8</accession>
<evidence type="ECO:0000313" key="2">
    <source>
        <dbReference type="Proteomes" id="UP001396334"/>
    </source>
</evidence>
<reference evidence="1 2" key="1">
    <citation type="journal article" date="2024" name="G3 (Bethesda)">
        <title>Genome assembly of Hibiscus sabdariffa L. provides insights into metabolisms of medicinal natural products.</title>
        <authorList>
            <person name="Kim T."/>
        </authorList>
    </citation>
    <scope>NUCLEOTIDE SEQUENCE [LARGE SCALE GENOMIC DNA]</scope>
    <source>
        <strain evidence="1">TK-2024</strain>
        <tissue evidence="1">Old leaves</tissue>
    </source>
</reference>
<comment type="caution">
    <text evidence="1">The sequence shown here is derived from an EMBL/GenBank/DDBJ whole genome shotgun (WGS) entry which is preliminary data.</text>
</comment>
<proteinExistence type="predicted"/>
<name>A0ABR2TBQ8_9ROSI</name>
<dbReference type="Proteomes" id="UP001396334">
    <property type="component" value="Unassembled WGS sequence"/>
</dbReference>
<keyword evidence="2" id="KW-1185">Reference proteome</keyword>
<dbReference type="EMBL" id="JBBPBN010000006">
    <property type="protein sequence ID" value="KAK9034932.1"/>
    <property type="molecule type" value="Genomic_DNA"/>
</dbReference>
<evidence type="ECO:0000313" key="1">
    <source>
        <dbReference type="EMBL" id="KAK9034932.1"/>
    </source>
</evidence>